<dbReference type="PANTHER" id="PTHR36933:SF1">
    <property type="entry name" value="SLL0788 PROTEIN"/>
    <property type="match status" value="1"/>
</dbReference>
<dbReference type="AlphaFoldDB" id="A0A1Y5T2H3"/>
<feature type="chain" id="PRO_5012938411" description="DUF305 domain-containing protein" evidence="2">
    <location>
        <begin position="22"/>
        <end position="163"/>
    </location>
</feature>
<protein>
    <recommendedName>
        <fullName evidence="3">DUF305 domain-containing protein</fullName>
    </recommendedName>
</protein>
<dbReference type="Gene3D" id="1.20.1260.10">
    <property type="match status" value="1"/>
</dbReference>
<evidence type="ECO:0000256" key="2">
    <source>
        <dbReference type="SAM" id="SignalP"/>
    </source>
</evidence>
<keyword evidence="5" id="KW-1185">Reference proteome</keyword>
<evidence type="ECO:0000259" key="3">
    <source>
        <dbReference type="Pfam" id="PF03713"/>
    </source>
</evidence>
<feature type="region of interest" description="Disordered" evidence="1">
    <location>
        <begin position="26"/>
        <end position="51"/>
    </location>
</feature>
<evidence type="ECO:0000256" key="1">
    <source>
        <dbReference type="SAM" id="MobiDB-lite"/>
    </source>
</evidence>
<dbReference type="Proteomes" id="UP000193900">
    <property type="component" value="Unassembled WGS sequence"/>
</dbReference>
<reference evidence="4 5" key="1">
    <citation type="submission" date="2017-03" db="EMBL/GenBank/DDBJ databases">
        <authorList>
            <person name="Afonso C.L."/>
            <person name="Miller P.J."/>
            <person name="Scott M.A."/>
            <person name="Spackman E."/>
            <person name="Goraichik I."/>
            <person name="Dimitrov K.M."/>
            <person name="Suarez D.L."/>
            <person name="Swayne D.E."/>
        </authorList>
    </citation>
    <scope>NUCLEOTIDE SEQUENCE [LARGE SCALE GENOMIC DNA]</scope>
    <source>
        <strain evidence="4 5">CECT 7023</strain>
    </source>
</reference>
<dbReference type="InterPro" id="IPR005183">
    <property type="entry name" value="DUF305_CopM-like"/>
</dbReference>
<evidence type="ECO:0000313" key="4">
    <source>
        <dbReference type="EMBL" id="SLN53924.1"/>
    </source>
</evidence>
<sequence length="163" mass="17471">MKRSELAGVLLLCLLPLDGIAETGTAAASGAGDHSDMDRSEMDHSGMDHSDMDRSDMDHAEMDHDAMDHGAMDAPLSEDPVIAAWQRINAEMHAGMAIPFSGDPDEDFIRGMIPHHRGAVDMARVLLEHGTDPETRALAEGIIAGQEAEIAMMEAWLAARGAD</sequence>
<keyword evidence="2" id="KW-0732">Signal</keyword>
<proteinExistence type="predicted"/>
<feature type="compositionally biased region" description="Basic and acidic residues" evidence="1">
    <location>
        <begin position="33"/>
        <end position="51"/>
    </location>
</feature>
<evidence type="ECO:0000313" key="5">
    <source>
        <dbReference type="Proteomes" id="UP000193900"/>
    </source>
</evidence>
<dbReference type="Pfam" id="PF03713">
    <property type="entry name" value="DUF305"/>
    <property type="match status" value="1"/>
</dbReference>
<dbReference type="RefSeq" id="WP_085879242.1">
    <property type="nucleotide sequence ID" value="NZ_FWFZ01000011.1"/>
</dbReference>
<gene>
    <name evidence="4" type="ORF">ROA7023_02393</name>
</gene>
<accession>A0A1Y5T2H3</accession>
<feature type="signal peptide" evidence="2">
    <location>
        <begin position="1"/>
        <end position="21"/>
    </location>
</feature>
<name>A0A1Y5T2H3_9RHOB</name>
<dbReference type="PANTHER" id="PTHR36933">
    <property type="entry name" value="SLL0788 PROTEIN"/>
    <property type="match status" value="1"/>
</dbReference>
<dbReference type="OrthoDB" id="517560at2"/>
<dbReference type="InterPro" id="IPR012347">
    <property type="entry name" value="Ferritin-like"/>
</dbReference>
<feature type="domain" description="DUF305" evidence="3">
    <location>
        <begin position="87"/>
        <end position="157"/>
    </location>
</feature>
<organism evidence="4 5">
    <name type="scientific">Roseisalinus antarcticus</name>
    <dbReference type="NCBI Taxonomy" id="254357"/>
    <lineage>
        <taxon>Bacteria</taxon>
        <taxon>Pseudomonadati</taxon>
        <taxon>Pseudomonadota</taxon>
        <taxon>Alphaproteobacteria</taxon>
        <taxon>Rhodobacterales</taxon>
        <taxon>Roseobacteraceae</taxon>
        <taxon>Roseisalinus</taxon>
    </lineage>
</organism>
<dbReference type="EMBL" id="FWFZ01000011">
    <property type="protein sequence ID" value="SLN53924.1"/>
    <property type="molecule type" value="Genomic_DNA"/>
</dbReference>